<dbReference type="Pfam" id="PF04193">
    <property type="entry name" value="PQ-loop"/>
    <property type="match status" value="1"/>
</dbReference>
<feature type="compositionally biased region" description="Low complexity" evidence="5">
    <location>
        <begin position="142"/>
        <end position="153"/>
    </location>
</feature>
<keyword evidence="4 6" id="KW-0472">Membrane</keyword>
<protein>
    <submittedName>
        <fullName evidence="7">Uncharacterized protein</fullName>
    </submittedName>
</protein>
<evidence type="ECO:0000313" key="8">
    <source>
        <dbReference type="Proteomes" id="UP001212997"/>
    </source>
</evidence>
<keyword evidence="2 6" id="KW-0812">Transmembrane</keyword>
<keyword evidence="8" id="KW-1185">Reference proteome</keyword>
<dbReference type="AlphaFoldDB" id="A0AAD5VD70"/>
<sequence length="229" mass="24397">MLVTLLMVLGGFEAGMVFAVRPSFRAGKLGPTQAFGILSSIFISGALLPQYWEIYKHGEVIGISITFMLVDCLGGVFSDLSLAFKPTFDVIAGVAYTLVVVLDGIVIILALFLNPRAKRRRELEAAAAAAATSDADNHNLREPSSGEESGTPEDTASAIVTMTEEGPHPPPSLAVTPRTRSRLSSSGARSMEPTAYTPSTPFSDEEKRTLQPDVKEVERGSGDFPPSPV</sequence>
<feature type="transmembrane region" description="Helical" evidence="6">
    <location>
        <begin position="29"/>
        <end position="48"/>
    </location>
</feature>
<organism evidence="7 8">
    <name type="scientific">Meripilus lineatus</name>
    <dbReference type="NCBI Taxonomy" id="2056292"/>
    <lineage>
        <taxon>Eukaryota</taxon>
        <taxon>Fungi</taxon>
        <taxon>Dikarya</taxon>
        <taxon>Basidiomycota</taxon>
        <taxon>Agaricomycotina</taxon>
        <taxon>Agaricomycetes</taxon>
        <taxon>Polyporales</taxon>
        <taxon>Meripilaceae</taxon>
        <taxon>Meripilus</taxon>
    </lineage>
</organism>
<evidence type="ECO:0000256" key="5">
    <source>
        <dbReference type="SAM" id="MobiDB-lite"/>
    </source>
</evidence>
<feature type="region of interest" description="Disordered" evidence="5">
    <location>
        <begin position="129"/>
        <end position="229"/>
    </location>
</feature>
<evidence type="ECO:0000256" key="4">
    <source>
        <dbReference type="ARBA" id="ARBA00023136"/>
    </source>
</evidence>
<dbReference type="Proteomes" id="UP001212997">
    <property type="component" value="Unassembled WGS sequence"/>
</dbReference>
<evidence type="ECO:0000313" key="7">
    <source>
        <dbReference type="EMBL" id="KAJ3491375.1"/>
    </source>
</evidence>
<dbReference type="Gene3D" id="1.20.1280.290">
    <property type="match status" value="1"/>
</dbReference>
<feature type="transmembrane region" description="Helical" evidence="6">
    <location>
        <begin position="90"/>
        <end position="113"/>
    </location>
</feature>
<dbReference type="InterPro" id="IPR006603">
    <property type="entry name" value="PQ-loop_rpt"/>
</dbReference>
<proteinExistence type="predicted"/>
<feature type="compositionally biased region" description="Basic and acidic residues" evidence="5">
    <location>
        <begin position="204"/>
        <end position="221"/>
    </location>
</feature>
<dbReference type="SMART" id="SM00679">
    <property type="entry name" value="CTNS"/>
    <property type="match status" value="1"/>
</dbReference>
<evidence type="ECO:0000256" key="3">
    <source>
        <dbReference type="ARBA" id="ARBA00022989"/>
    </source>
</evidence>
<evidence type="ECO:0000256" key="2">
    <source>
        <dbReference type="ARBA" id="ARBA00022692"/>
    </source>
</evidence>
<name>A0AAD5VD70_9APHY</name>
<dbReference type="GO" id="GO:0016020">
    <property type="term" value="C:membrane"/>
    <property type="evidence" value="ECO:0007669"/>
    <property type="project" value="UniProtKB-SubCell"/>
</dbReference>
<reference evidence="7" key="1">
    <citation type="submission" date="2022-07" db="EMBL/GenBank/DDBJ databases">
        <title>Genome Sequence of Physisporinus lineatus.</title>
        <authorList>
            <person name="Buettner E."/>
        </authorList>
    </citation>
    <scope>NUCLEOTIDE SEQUENCE</scope>
    <source>
        <strain evidence="7">VT162</strain>
    </source>
</reference>
<gene>
    <name evidence="7" type="ORF">NLI96_g765</name>
</gene>
<dbReference type="EMBL" id="JANAWD010000013">
    <property type="protein sequence ID" value="KAJ3491375.1"/>
    <property type="molecule type" value="Genomic_DNA"/>
</dbReference>
<evidence type="ECO:0000256" key="6">
    <source>
        <dbReference type="SAM" id="Phobius"/>
    </source>
</evidence>
<keyword evidence="3 6" id="KW-1133">Transmembrane helix</keyword>
<accession>A0AAD5VD70</accession>
<comment type="caution">
    <text evidence="7">The sequence shown here is derived from an EMBL/GenBank/DDBJ whole genome shotgun (WGS) entry which is preliminary data.</text>
</comment>
<feature type="transmembrane region" description="Helical" evidence="6">
    <location>
        <begin position="60"/>
        <end position="78"/>
    </location>
</feature>
<comment type="subcellular location">
    <subcellularLocation>
        <location evidence="1">Membrane</location>
        <topology evidence="1">Multi-pass membrane protein</topology>
    </subcellularLocation>
</comment>
<evidence type="ECO:0000256" key="1">
    <source>
        <dbReference type="ARBA" id="ARBA00004141"/>
    </source>
</evidence>